<dbReference type="STRING" id="1622118.Lupro_06950"/>
<dbReference type="InterPro" id="IPR013783">
    <property type="entry name" value="Ig-like_fold"/>
</dbReference>
<dbReference type="EMBL" id="CP013355">
    <property type="protein sequence ID" value="AMC11000.1"/>
    <property type="molecule type" value="Genomic_DNA"/>
</dbReference>
<protein>
    <recommendedName>
        <fullName evidence="1">Type 9 secretion system plug protein N-terminal domain-containing protein</fullName>
    </recommendedName>
</protein>
<reference evidence="3" key="1">
    <citation type="submission" date="2015-12" db="EMBL/GenBank/DDBJ databases">
        <title>Complete genome sequence of Lutibacter profundus strain LP1.</title>
        <authorList>
            <person name="Wissuwa J."/>
            <person name="Le Moine Bauer S."/>
            <person name="Stokke R."/>
            <person name="Dahle H."/>
            <person name="Steen I.H."/>
        </authorList>
    </citation>
    <scope>NUCLEOTIDE SEQUENCE [LARGE SCALE GENOMIC DNA]</scope>
    <source>
        <strain evidence="3">LP1</strain>
    </source>
</reference>
<dbReference type="RefSeq" id="WP_068207856.1">
    <property type="nucleotide sequence ID" value="NZ_CP013355.1"/>
</dbReference>
<dbReference type="OrthoDB" id="1522602at2"/>
<evidence type="ECO:0000259" key="1">
    <source>
        <dbReference type="Pfam" id="PF17116"/>
    </source>
</evidence>
<feature type="domain" description="Type 9 secretion system plug protein N-terminal" evidence="1">
    <location>
        <begin position="29"/>
        <end position="150"/>
    </location>
</feature>
<dbReference type="Pfam" id="PF17116">
    <property type="entry name" value="T9SS_plug_1st"/>
    <property type="match status" value="1"/>
</dbReference>
<dbReference type="AlphaFoldDB" id="A0A0X8G6M2"/>
<sequence>MKKYLLFFFYIYFVQFGYSQSDFTEPDYIKTIIFKPTATNNYAPIIRLGEKLVLTFDDLNADEHNYTYKIEHCTLDWEISNLSEFEFITGYAEDRIRDFENSVNTLQPYTNYSLTIPNEATKIKISGNYILSVINEDEQVVFKRKFVVYEPKVTVGVSIYKSRDISTIDTKQSVEFIINHPNYRINNPSLEIIPVILQNNNWQTAIIGLKPQFYRGTQLLYKYNKETSFWGGNEFLFFDSKSIRNSTLNIAKVELGQELYHTYLYTNEGRIGKPYTLFPDINGNFIIRTLDGNNSNLDADYSWVHFSLESFENLEEKDIYVSGNYNNWLLNKTNKLHYNTNSGLYEATILLKQGFYNYQYVTKTKKGIISNHDIDGSYYQTENDYTVFVYYKKFGDRYTKVIGIGYGNSEKVNN</sequence>
<dbReference type="PATRIC" id="fig|1622118.3.peg.1437"/>
<dbReference type="Proteomes" id="UP000059672">
    <property type="component" value="Chromosome"/>
</dbReference>
<accession>A0A0X8G6M2</accession>
<proteinExistence type="predicted"/>
<dbReference type="Gene3D" id="2.60.40.10">
    <property type="entry name" value="Immunoglobulins"/>
    <property type="match status" value="1"/>
</dbReference>
<dbReference type="KEGG" id="lut:Lupro_06950"/>
<evidence type="ECO:0000313" key="2">
    <source>
        <dbReference type="EMBL" id="AMC11000.1"/>
    </source>
</evidence>
<reference evidence="2 3" key="2">
    <citation type="journal article" date="2016" name="Int. J. Syst. Evol. Microbiol.">
        <title>Lutibacter profundi sp. nov., isolated from a deep-sea hydrothermal system on the Arctic Mid-Ocean Ridge and emended description of the genus Lutibacter.</title>
        <authorList>
            <person name="Le Moine Bauer S."/>
            <person name="Roalkvam I."/>
            <person name="Steen I.H."/>
            <person name="Dahle H."/>
        </authorList>
    </citation>
    <scope>NUCLEOTIDE SEQUENCE [LARGE SCALE GENOMIC DNA]</scope>
    <source>
        <strain evidence="2 3">LP1</strain>
    </source>
</reference>
<evidence type="ECO:0000313" key="3">
    <source>
        <dbReference type="Proteomes" id="UP000059672"/>
    </source>
</evidence>
<name>A0A0X8G6M2_9FLAO</name>
<organism evidence="2 3">
    <name type="scientific">Lutibacter profundi</name>
    <dbReference type="NCBI Taxonomy" id="1622118"/>
    <lineage>
        <taxon>Bacteria</taxon>
        <taxon>Pseudomonadati</taxon>
        <taxon>Bacteroidota</taxon>
        <taxon>Flavobacteriia</taxon>
        <taxon>Flavobacteriales</taxon>
        <taxon>Flavobacteriaceae</taxon>
        <taxon>Lutibacter</taxon>
    </lineage>
</organism>
<dbReference type="InterPro" id="IPR031345">
    <property type="entry name" value="T9SS_Plug_N"/>
</dbReference>
<gene>
    <name evidence="2" type="ORF">Lupro_06950</name>
</gene>
<keyword evidence="3" id="KW-1185">Reference proteome</keyword>